<dbReference type="EMBL" id="BMAU01021236">
    <property type="protein sequence ID" value="GFY03289.1"/>
    <property type="molecule type" value="Genomic_DNA"/>
</dbReference>
<dbReference type="AlphaFoldDB" id="A0A8X6V8J2"/>
<evidence type="ECO:0000313" key="1">
    <source>
        <dbReference type="EMBL" id="GFY03289.1"/>
    </source>
</evidence>
<gene>
    <name evidence="1" type="ORF">TNCV_1172481</name>
</gene>
<name>A0A8X6V8J2_TRICX</name>
<protein>
    <submittedName>
        <fullName evidence="1">Uncharacterized protein</fullName>
    </submittedName>
</protein>
<proteinExistence type="predicted"/>
<dbReference type="Proteomes" id="UP000887159">
    <property type="component" value="Unassembled WGS sequence"/>
</dbReference>
<organism evidence="1 2">
    <name type="scientific">Trichonephila clavipes</name>
    <name type="common">Golden silk orbweaver</name>
    <name type="synonym">Nephila clavipes</name>
    <dbReference type="NCBI Taxonomy" id="2585209"/>
    <lineage>
        <taxon>Eukaryota</taxon>
        <taxon>Metazoa</taxon>
        <taxon>Ecdysozoa</taxon>
        <taxon>Arthropoda</taxon>
        <taxon>Chelicerata</taxon>
        <taxon>Arachnida</taxon>
        <taxon>Araneae</taxon>
        <taxon>Araneomorphae</taxon>
        <taxon>Entelegynae</taxon>
        <taxon>Araneoidea</taxon>
        <taxon>Nephilidae</taxon>
        <taxon>Trichonephila</taxon>
    </lineage>
</organism>
<sequence length="86" mass="9555">MRKPHVPALRAHVQYHLSLSAHACVIMPLTMFSISHPSLYFTNVIFMQINQLFASFLRQAVGVDVCSVHVTRSIGHMINGGCSLYG</sequence>
<accession>A0A8X6V8J2</accession>
<comment type="caution">
    <text evidence="1">The sequence shown here is derived from an EMBL/GenBank/DDBJ whole genome shotgun (WGS) entry which is preliminary data.</text>
</comment>
<keyword evidence="2" id="KW-1185">Reference proteome</keyword>
<evidence type="ECO:0000313" key="2">
    <source>
        <dbReference type="Proteomes" id="UP000887159"/>
    </source>
</evidence>
<reference evidence="1" key="1">
    <citation type="submission" date="2020-08" db="EMBL/GenBank/DDBJ databases">
        <title>Multicomponent nature underlies the extraordinary mechanical properties of spider dragline silk.</title>
        <authorList>
            <person name="Kono N."/>
            <person name="Nakamura H."/>
            <person name="Mori M."/>
            <person name="Yoshida Y."/>
            <person name="Ohtoshi R."/>
            <person name="Malay A.D."/>
            <person name="Moran D.A.P."/>
            <person name="Tomita M."/>
            <person name="Numata K."/>
            <person name="Arakawa K."/>
        </authorList>
    </citation>
    <scope>NUCLEOTIDE SEQUENCE</scope>
</reference>